<accession>A0A9Q1M039</accession>
<dbReference type="Proteomes" id="UP001152561">
    <property type="component" value="Unassembled WGS sequence"/>
</dbReference>
<evidence type="ECO:0000313" key="2">
    <source>
        <dbReference type="Proteomes" id="UP001152561"/>
    </source>
</evidence>
<organism evidence="1 2">
    <name type="scientific">Anisodus acutangulus</name>
    <dbReference type="NCBI Taxonomy" id="402998"/>
    <lineage>
        <taxon>Eukaryota</taxon>
        <taxon>Viridiplantae</taxon>
        <taxon>Streptophyta</taxon>
        <taxon>Embryophyta</taxon>
        <taxon>Tracheophyta</taxon>
        <taxon>Spermatophyta</taxon>
        <taxon>Magnoliopsida</taxon>
        <taxon>eudicotyledons</taxon>
        <taxon>Gunneridae</taxon>
        <taxon>Pentapetalae</taxon>
        <taxon>asterids</taxon>
        <taxon>lamiids</taxon>
        <taxon>Solanales</taxon>
        <taxon>Solanaceae</taxon>
        <taxon>Solanoideae</taxon>
        <taxon>Hyoscyameae</taxon>
        <taxon>Anisodus</taxon>
    </lineage>
</organism>
<proteinExistence type="predicted"/>
<dbReference type="AlphaFoldDB" id="A0A9Q1M039"/>
<evidence type="ECO:0000313" key="1">
    <source>
        <dbReference type="EMBL" id="KAJ8548934.1"/>
    </source>
</evidence>
<gene>
    <name evidence="1" type="ORF">K7X08_030900</name>
</gene>
<sequence length="186" mass="20500">MNEEEHEDVIIKDIEVFQLGMEEGINAKSSPKENCVSVKTYKGQMVCKSQGLSEVKDNNMTDEGLIDTSVGVLISSGIIELIMVVDKDPVDSGLDTLGNEGHVSGNIEPTLHVDHIDFALSDGHDVIEDDQILKDEQMHDLRNDIEKETYVKGHISPVKKDRVNPDMIADKDDLIDNSIDGLGEEA</sequence>
<reference evidence="2" key="1">
    <citation type="journal article" date="2023" name="Proc. Natl. Acad. Sci. U.S.A.">
        <title>Genomic and structural basis for evolution of tropane alkaloid biosynthesis.</title>
        <authorList>
            <person name="Wanga Y.-J."/>
            <person name="Taina T."/>
            <person name="Yua J.-Y."/>
            <person name="Lia J."/>
            <person name="Xua B."/>
            <person name="Chenc J."/>
            <person name="D'Auriad J.C."/>
            <person name="Huanga J.-P."/>
            <person name="Huanga S.-X."/>
        </authorList>
    </citation>
    <scope>NUCLEOTIDE SEQUENCE [LARGE SCALE GENOMIC DNA]</scope>
    <source>
        <strain evidence="2">cv. KIB-2019</strain>
    </source>
</reference>
<protein>
    <submittedName>
        <fullName evidence="1">Uncharacterized protein</fullName>
    </submittedName>
</protein>
<keyword evidence="2" id="KW-1185">Reference proteome</keyword>
<comment type="caution">
    <text evidence="1">The sequence shown here is derived from an EMBL/GenBank/DDBJ whole genome shotgun (WGS) entry which is preliminary data.</text>
</comment>
<name>A0A9Q1M039_9SOLA</name>
<dbReference type="EMBL" id="JAJAGQ010000011">
    <property type="protein sequence ID" value="KAJ8548934.1"/>
    <property type="molecule type" value="Genomic_DNA"/>
</dbReference>